<dbReference type="SUPFAM" id="SSF56770">
    <property type="entry name" value="HydA/Nqo6-like"/>
    <property type="match status" value="1"/>
</dbReference>
<dbReference type="STRING" id="1817816.A2Y64_07260"/>
<feature type="domain" description="NADH:ubiquinone oxidoreductase-like 20kDa subunit" evidence="2">
    <location>
        <begin position="14"/>
        <end position="179"/>
    </location>
</feature>
<proteinExistence type="predicted"/>
<dbReference type="GO" id="GO:0051536">
    <property type="term" value="F:iron-sulfur cluster binding"/>
    <property type="evidence" value="ECO:0007669"/>
    <property type="project" value="InterPro"/>
</dbReference>
<reference evidence="3 4" key="1">
    <citation type="journal article" date="2016" name="Nat. Commun.">
        <title>Thousands of microbial genomes shed light on interconnected biogeochemical processes in an aquifer system.</title>
        <authorList>
            <person name="Anantharaman K."/>
            <person name="Brown C.T."/>
            <person name="Hug L.A."/>
            <person name="Sharon I."/>
            <person name="Castelle C.J."/>
            <person name="Probst A.J."/>
            <person name="Thomas B.C."/>
            <person name="Singh A."/>
            <person name="Wilkins M.J."/>
            <person name="Karaoz U."/>
            <person name="Brodie E.L."/>
            <person name="Williams K.H."/>
            <person name="Hubbard S.S."/>
            <person name="Banfield J.F."/>
        </authorList>
    </citation>
    <scope>NUCLEOTIDE SEQUENCE [LARGE SCALE GENOMIC DNA]</scope>
</reference>
<dbReference type="InterPro" id="IPR051349">
    <property type="entry name" value="Hydrogenase_assoc-protein"/>
</dbReference>
<protein>
    <submittedName>
        <fullName evidence="3">Oxidoreductase</fullName>
    </submittedName>
</protein>
<evidence type="ECO:0000313" key="3">
    <source>
        <dbReference type="EMBL" id="OGD73896.1"/>
    </source>
</evidence>
<dbReference type="Gene3D" id="3.40.50.700">
    <property type="entry name" value="NADH:ubiquinone oxidoreductase-like, 20kDa subunit"/>
    <property type="match status" value="1"/>
</dbReference>
<organism evidence="3 4">
    <name type="scientific">Candidatus Coatesbacteria bacterium RBG_13_66_14</name>
    <dbReference type="NCBI Taxonomy" id="1817816"/>
    <lineage>
        <taxon>Bacteria</taxon>
        <taxon>Candidatus Coatesiibacteriota</taxon>
    </lineage>
</organism>
<dbReference type="AlphaFoldDB" id="A0A1F5F2V3"/>
<comment type="caution">
    <text evidence="3">The sequence shown here is derived from an EMBL/GenBank/DDBJ whole genome shotgun (WGS) entry which is preliminary data.</text>
</comment>
<keyword evidence="1" id="KW-0560">Oxidoreductase</keyword>
<gene>
    <name evidence="3" type="ORF">A2Y64_07260</name>
</gene>
<evidence type="ECO:0000313" key="4">
    <source>
        <dbReference type="Proteomes" id="UP000177187"/>
    </source>
</evidence>
<dbReference type="PANTHER" id="PTHR42845">
    <property type="entry name" value="COENZYME F420-REDUCING HYDROGENASE, GAMMA SUBUNIT"/>
    <property type="match status" value="1"/>
</dbReference>
<dbReference type="InterPro" id="IPR006137">
    <property type="entry name" value="NADH_UbQ_OxRdtase-like_20kDa"/>
</dbReference>
<evidence type="ECO:0000256" key="1">
    <source>
        <dbReference type="ARBA" id="ARBA00023002"/>
    </source>
</evidence>
<name>A0A1F5F2V3_9BACT</name>
<dbReference type="PANTHER" id="PTHR42845:SF2">
    <property type="entry name" value="F420-NON-REDUCING HYDROGENASE VHU SUBUNIT G"/>
    <property type="match status" value="1"/>
</dbReference>
<dbReference type="EMBL" id="MFAF01000111">
    <property type="protein sequence ID" value="OGD73896.1"/>
    <property type="molecule type" value="Genomic_DNA"/>
</dbReference>
<evidence type="ECO:0000259" key="2">
    <source>
        <dbReference type="Pfam" id="PF01058"/>
    </source>
</evidence>
<sequence>MAKPKVAFYWCGACGGCEEAVVDLAEDILKVVEAVDIALWPVALDFKLKDAQAWKPGEIAVTFINGAVRLSEHEEWVKLLREKSGLIVAFGACSHLGGIPGLINLSTAEDLFRNKYETSVTVDNPGKVRPQTHSNVDGYDLELPAVWNSVKRLDEVIDVDYYLPGCAPPPNLIMDAVLAILKGELPPKGSVLAPSKALCETCPLNETKPEKITIGEFKRVATSQPDPKECYLAQGFICMGPATRGGCGERCISANMPCRGCFGPPPEALDQGTKLLSAIASAGSALTEDDAAAAAANMVDPAGTLYRFSLPSSILKRGLPRSEG</sequence>
<dbReference type="Proteomes" id="UP000177187">
    <property type="component" value="Unassembled WGS sequence"/>
</dbReference>
<dbReference type="Pfam" id="PF01058">
    <property type="entry name" value="Oxidored_q6"/>
    <property type="match status" value="1"/>
</dbReference>
<dbReference type="InterPro" id="IPR037024">
    <property type="entry name" value="NiFe_Hase_small_N_sf"/>
</dbReference>
<accession>A0A1F5F2V3</accession>
<dbReference type="GO" id="GO:0016491">
    <property type="term" value="F:oxidoreductase activity"/>
    <property type="evidence" value="ECO:0007669"/>
    <property type="project" value="UniProtKB-KW"/>
</dbReference>